<evidence type="ECO:0000313" key="4">
    <source>
        <dbReference type="EMBL" id="CDW71171.1"/>
    </source>
</evidence>
<evidence type="ECO:0000256" key="3">
    <source>
        <dbReference type="SAM" id="Phobius"/>
    </source>
</evidence>
<feature type="transmembrane region" description="Helical" evidence="3">
    <location>
        <begin position="209"/>
        <end position="230"/>
    </location>
</feature>
<keyword evidence="3" id="KW-1133">Transmembrane helix</keyword>
<feature type="compositionally biased region" description="Basic residues" evidence="2">
    <location>
        <begin position="1045"/>
        <end position="1057"/>
    </location>
</feature>
<feature type="region of interest" description="Disordered" evidence="2">
    <location>
        <begin position="1170"/>
        <end position="1211"/>
    </location>
</feature>
<dbReference type="Proteomes" id="UP000039865">
    <property type="component" value="Unassembled WGS sequence"/>
</dbReference>
<feature type="region of interest" description="Disordered" evidence="2">
    <location>
        <begin position="1345"/>
        <end position="1380"/>
    </location>
</feature>
<dbReference type="EMBL" id="CCKQ01000104">
    <property type="protein sequence ID" value="CDW71171.1"/>
    <property type="molecule type" value="Genomic_DNA"/>
</dbReference>
<feature type="region of interest" description="Disordered" evidence="2">
    <location>
        <begin position="288"/>
        <end position="338"/>
    </location>
</feature>
<feature type="transmembrane region" description="Helical" evidence="3">
    <location>
        <begin position="156"/>
        <end position="175"/>
    </location>
</feature>
<name>A0A077ZRP3_STYLE</name>
<keyword evidence="5" id="KW-1185">Reference proteome</keyword>
<keyword evidence="1" id="KW-0175">Coiled coil</keyword>
<sequence length="1839" mass="212239">MNSNDHQLLNSLEFVNHYQLRNLLEADRPLTEDSQGVQHLKSLEPINYICLGVLLLILLCLLIILKNHFIKYVGFYIIRRDFERLKAVPTNQPLDNGQNYQNTPITSKRLTFSQKKQIFKENFKRNMTLYHPVFYYFAQKITQTPIVKLPFQIHNGLTIISLLILATFALLVSRINSSICEIQKFMRDKSFQCQNANNQGIQGDGVLQLGLSVLVVLISLSFIIVGTYYISKNYFKFIDQLRLSNLETYGTNQQLTQAKEEADLNNPKNLNNNGLGEQQLTLQNMLGEDSETTRRSLKPTKQDKNSKKNLFQINEDEEEEPFSPSKSNNSEIQVGDSLSHKNVLDENKNLLNNGNSTNFLKLSSSQLDYQINDPPQFSSYNKNNEIEGENMSRESHEKNKKYLKNAYSDANLMKNNGLNQVKNQLRPKSQLKSNRHNNNSQFNKNGTSNYGLSDDTTIIDGGIMNQANTSSKNLNMDQENEDQMDIEKFAKDRRQVMTTQKRCSFDKNTPSQNELSQNSKEESKDEDSSRILMMKNGQRTQCPSRESNLSQSQNTEKNQGIYQILLVIFLLAIISSLILCIGFLSYSFYNMTTHGLVNALSIFGLSVILDIMLLRVIVIAVISVITAHKEIKITITQKFTQAKLIEDDEIGLLEDIYLEYQAPINNFMTSHTQNTSIKFNCKSNIEKDEESSDQQINLNQTPDNNNNPQEPVNNYLTNQRFLKFKSKNNKMSLGEMMLVDSTYFYHQPQLMPLSEIKKQIEIHEQELKDEAKIINRSKQSHKQKIEISDTIQFDAERDLKLRQAHQEKSKAKDTSNYDIEEIQMDSMKKEQQIEYINPCDDPEAQLQDSNYRSSILPQILTSHHQFETPKGLHTKAQFARPILPGINISQQAIAFNEIRESINDRILLRNPSQLNSNSSKKLKAQLGNGSEYQSLQRYLNDDKENQNSINKSLKKRVSIGASGLRQKKYLDEQQLIFSPSQNILNFQQNQDELIRFNPQYTSLNKKNTINGDKNSANQSLRKSLALPEMFSEMSECQLITQLNKSRSKKKRSKKTSTVKKQNEQDKENSQNEESNLKQLISGRKSFNSPSKIKENLEEKLMKLNQMSNQRQSLEIKLMSQPDIQPFRDRQRLNQIDDEIYTEAPTMEVPSPRQHNVRSSVEFDNNLKKSLPQVRDSANSTNLKQFLQPQLMKQKTKEKQKKQEYNRLESNQSESTINLNNMNEMFNVKPIMNSSVEDTIDQKTSQVVSQAKLNNQIKPKIRPKKLVKKKKEQAMQNTFQTEENSKSFISNTLGNLMKDTEEQIEISEINRDTHNNSKFDDTYRSKMFEDSDQSTFRMINFTGAAGLGSRQRSKRQISSQNDYITSQTSQNNMTDNSSQAPIDFYSNVSQPLNFKEEEKKVKEYKAGQDQKKSKKPSVAEIILEENIATVNSSPEKNPKIAIFNIQQSASSSKINTFRQDDVSDVVEDQNIGEFNLVDQIDELNVEILEKQINEGQEQQSECDFNPKESNLAHYMNKKSAIQILRKPLQSKADTNDMESTQREKFNSAFDSANVNQNLRYQEEQRRKREDLEILQLRIEEQRRKLKNFLKLARQLKSTKDEKKIKEFLKYFKTEQKPLPYKKINELKSLEIMSSPYNQSLIDMIKDEYDKFSKVDKKSQNENKHEQPKNKQSKSQIRNMAKQNDLISKLGGIYGQSIGNSQFASNQRDQSQKGRADSITSDFKVKEKLAPSRSKLLISSRQKFSRDSSNSAVEQSMRFKKRGKRNQVQLLDSNTNTNPTFSGADDSQVVTLKNQLKVENFGQTTSEEEDNINKVKLVQTKNKIEIRDSDEFNNLESFLQQ</sequence>
<feature type="compositionally biased region" description="Basic and acidic residues" evidence="2">
    <location>
        <begin position="1652"/>
        <end position="1667"/>
    </location>
</feature>
<feature type="region of interest" description="Disordered" evidence="2">
    <location>
        <begin position="1652"/>
        <end position="1675"/>
    </location>
</feature>
<feature type="region of interest" description="Disordered" evidence="2">
    <location>
        <begin position="1701"/>
        <end position="1723"/>
    </location>
</feature>
<feature type="coiled-coil region" evidence="1">
    <location>
        <begin position="753"/>
        <end position="784"/>
    </location>
</feature>
<feature type="region of interest" description="Disordered" evidence="2">
    <location>
        <begin position="372"/>
        <end position="398"/>
    </location>
</feature>
<feature type="compositionally biased region" description="Basic and acidic residues" evidence="2">
    <location>
        <begin position="1060"/>
        <end position="1069"/>
    </location>
</feature>
<feature type="coiled-coil region" evidence="1">
    <location>
        <begin position="1563"/>
        <end position="1597"/>
    </location>
</feature>
<keyword evidence="3" id="KW-0812">Transmembrane</keyword>
<feature type="compositionally biased region" description="Low complexity" evidence="2">
    <location>
        <begin position="695"/>
        <end position="713"/>
    </location>
</feature>
<feature type="transmembrane region" description="Helical" evidence="3">
    <location>
        <begin position="601"/>
        <end position="625"/>
    </location>
</feature>
<feature type="region of interest" description="Disordered" evidence="2">
    <location>
        <begin position="429"/>
        <end position="451"/>
    </location>
</feature>
<evidence type="ECO:0008006" key="6">
    <source>
        <dbReference type="Google" id="ProtNLM"/>
    </source>
</evidence>
<feature type="compositionally biased region" description="Polar residues" evidence="2">
    <location>
        <begin position="1071"/>
        <end position="1090"/>
    </location>
</feature>
<feature type="compositionally biased region" description="Polar residues" evidence="2">
    <location>
        <begin position="1360"/>
        <end position="1380"/>
    </location>
</feature>
<feature type="compositionally biased region" description="Polar residues" evidence="2">
    <location>
        <begin position="1737"/>
        <end position="1752"/>
    </location>
</feature>
<evidence type="ECO:0000256" key="2">
    <source>
        <dbReference type="SAM" id="MobiDB-lite"/>
    </source>
</evidence>
<dbReference type="InParanoid" id="A0A077ZRP3"/>
<feature type="compositionally biased region" description="Polar residues" evidence="2">
    <location>
        <begin position="372"/>
        <end position="383"/>
    </location>
</feature>
<proteinExistence type="predicted"/>
<feature type="region of interest" description="Disordered" evidence="2">
    <location>
        <begin position="1042"/>
        <end position="1090"/>
    </location>
</feature>
<organism evidence="4 5">
    <name type="scientific">Stylonychia lemnae</name>
    <name type="common">Ciliate</name>
    <dbReference type="NCBI Taxonomy" id="5949"/>
    <lineage>
        <taxon>Eukaryota</taxon>
        <taxon>Sar</taxon>
        <taxon>Alveolata</taxon>
        <taxon>Ciliophora</taxon>
        <taxon>Intramacronucleata</taxon>
        <taxon>Spirotrichea</taxon>
        <taxon>Stichotrichia</taxon>
        <taxon>Sporadotrichida</taxon>
        <taxon>Oxytrichidae</taxon>
        <taxon>Stylonychinae</taxon>
        <taxon>Stylonychia</taxon>
    </lineage>
</organism>
<feature type="region of interest" description="Disordered" evidence="2">
    <location>
        <begin position="690"/>
        <end position="713"/>
    </location>
</feature>
<protein>
    <recommendedName>
        <fullName evidence="6">Transmembrane protein</fullName>
    </recommendedName>
</protein>
<feature type="compositionally biased region" description="Polar residues" evidence="2">
    <location>
        <begin position="1175"/>
        <end position="1187"/>
    </location>
</feature>
<gene>
    <name evidence="4" type="primary">Contig17295.g18421</name>
    <name evidence="4" type="ORF">STYLEM_110</name>
</gene>
<feature type="compositionally biased region" description="Polar residues" evidence="2">
    <location>
        <begin position="497"/>
        <end position="518"/>
    </location>
</feature>
<keyword evidence="3" id="KW-0472">Membrane</keyword>
<feature type="compositionally biased region" description="Basic and acidic residues" evidence="2">
    <location>
        <begin position="1194"/>
        <end position="1206"/>
    </location>
</feature>
<accession>A0A077ZRP3</accession>
<evidence type="ECO:0000313" key="5">
    <source>
        <dbReference type="Proteomes" id="UP000039865"/>
    </source>
</evidence>
<feature type="transmembrane region" description="Helical" evidence="3">
    <location>
        <begin position="46"/>
        <end position="65"/>
    </location>
</feature>
<feature type="compositionally biased region" description="Basic and acidic residues" evidence="2">
    <location>
        <begin position="519"/>
        <end position="528"/>
    </location>
</feature>
<reference evidence="4 5" key="1">
    <citation type="submission" date="2014-06" db="EMBL/GenBank/DDBJ databases">
        <authorList>
            <person name="Swart Estienne"/>
        </authorList>
    </citation>
    <scope>NUCLEOTIDE SEQUENCE [LARGE SCALE GENOMIC DNA]</scope>
    <source>
        <strain evidence="4 5">130c</strain>
    </source>
</reference>
<feature type="transmembrane region" description="Helical" evidence="3">
    <location>
        <begin position="564"/>
        <end position="589"/>
    </location>
</feature>
<feature type="region of interest" description="Disordered" evidence="2">
    <location>
        <begin position="497"/>
        <end position="528"/>
    </location>
</feature>
<feature type="region of interest" description="Disordered" evidence="2">
    <location>
        <begin position="1737"/>
        <end position="1763"/>
    </location>
</feature>
<evidence type="ECO:0000256" key="1">
    <source>
        <dbReference type="SAM" id="Coils"/>
    </source>
</evidence>